<dbReference type="Pfam" id="PF13432">
    <property type="entry name" value="TPR_16"/>
    <property type="match status" value="1"/>
</dbReference>
<dbReference type="Pfam" id="PF13181">
    <property type="entry name" value="TPR_8"/>
    <property type="match status" value="1"/>
</dbReference>
<gene>
    <name evidence="1" type="ORF">G3M56_010565</name>
</gene>
<dbReference type="SMART" id="SM00028">
    <property type="entry name" value="TPR"/>
    <property type="match status" value="4"/>
</dbReference>
<proteinExistence type="predicted"/>
<sequence length="461" mass="51511">MSTIEESDLSEKSRKLWLKAIAALEQRNADFAINLLEALVKEEPDFLTGRKALRRAQIQKAKAGGGKKKFFGGLGAFNAKALAKKSWHDALADVEKELASDPFNVKVNNALFDLAVANEQYDLAEFALETIKEGHPEDTKSLHKLAQFHLDQDNPDKASEIFGAIVKRDPSDLVAVKGEKDATARASMRQGNWESKGGFRDMLKNEDEAKSLENASRAGMTKEQIRAQLTNGLGEYGENQNDLALVRKIGGFYEKLEEWQNAHQFYAWAHHLSEGDSALERKASQMEERASDEMIASLQAELEKLSGEEAAAKQAELDELVGARSARLTEAARERVERNPTDPQLRFELGQHLYNSGEFTEAIPHLQRARNNPHIRTRSILMLGRCYDAKGMLDMAQSQLEEALSELVTMDNTKKEVLYALAMVAEKNGDKDKYLGSLKEIYEADYGYLDVAHRVESSYAG</sequence>
<protein>
    <submittedName>
        <fullName evidence="1">Tetratricopeptide repeat protein</fullName>
    </submittedName>
</protein>
<accession>A0A6B3L2Q5</accession>
<dbReference type="Gene3D" id="1.25.40.10">
    <property type="entry name" value="Tetratricopeptide repeat domain"/>
    <property type="match status" value="2"/>
</dbReference>
<dbReference type="Proteomes" id="UP000475117">
    <property type="component" value="Chromosome"/>
</dbReference>
<dbReference type="InterPro" id="IPR019734">
    <property type="entry name" value="TPR_rpt"/>
</dbReference>
<dbReference type="EMBL" id="CP066776">
    <property type="protein sequence ID" value="QQL44324.1"/>
    <property type="molecule type" value="Genomic_DNA"/>
</dbReference>
<reference evidence="1 2" key="1">
    <citation type="submission" date="2020-12" db="EMBL/GenBank/DDBJ databases">
        <title>Sulforoseuscoccus oceanibium gen. nov., sp. nov., a representative of the phylum Verrucomicrobia with special cytoplasmic membrane, and proposal of Sulforoseuscoccusaceae fam. nov.</title>
        <authorList>
            <person name="Xi F."/>
        </authorList>
    </citation>
    <scope>NUCLEOTIDE SEQUENCE [LARGE SCALE GENOMIC DNA]</scope>
    <source>
        <strain evidence="1 2">T37</strain>
    </source>
</reference>
<dbReference type="RefSeq" id="WP_164362182.1">
    <property type="nucleotide sequence ID" value="NZ_CP066776.1"/>
</dbReference>
<evidence type="ECO:0000313" key="2">
    <source>
        <dbReference type="Proteomes" id="UP000475117"/>
    </source>
</evidence>
<dbReference type="InterPro" id="IPR011990">
    <property type="entry name" value="TPR-like_helical_dom_sf"/>
</dbReference>
<dbReference type="AlphaFoldDB" id="A0A6B3L2Q5"/>
<dbReference type="KEGG" id="soa:G3M56_010565"/>
<dbReference type="Pfam" id="PF14559">
    <property type="entry name" value="TPR_19"/>
    <property type="match status" value="1"/>
</dbReference>
<keyword evidence="2" id="KW-1185">Reference proteome</keyword>
<organism evidence="1 2">
    <name type="scientific">Sulfuriroseicoccus oceanibius</name>
    <dbReference type="NCBI Taxonomy" id="2707525"/>
    <lineage>
        <taxon>Bacteria</taxon>
        <taxon>Pseudomonadati</taxon>
        <taxon>Verrucomicrobiota</taxon>
        <taxon>Verrucomicrobiia</taxon>
        <taxon>Verrucomicrobiales</taxon>
        <taxon>Verrucomicrobiaceae</taxon>
        <taxon>Sulfuriroseicoccus</taxon>
    </lineage>
</organism>
<evidence type="ECO:0000313" key="1">
    <source>
        <dbReference type="EMBL" id="QQL44324.1"/>
    </source>
</evidence>
<dbReference type="SUPFAM" id="SSF48452">
    <property type="entry name" value="TPR-like"/>
    <property type="match status" value="2"/>
</dbReference>
<name>A0A6B3L2Q5_9BACT</name>